<gene>
    <name evidence="4" type="ORF">MRAB57_4589</name>
</gene>
<dbReference type="InterPro" id="IPR000030">
    <property type="entry name" value="PPE_dom"/>
</dbReference>
<evidence type="ECO:0000256" key="1">
    <source>
        <dbReference type="ARBA" id="ARBA00010652"/>
    </source>
</evidence>
<dbReference type="InterPro" id="IPR022171">
    <property type="entry name" value="PPE_C"/>
</dbReference>
<feature type="domain" description="PPE family C-terminal" evidence="3">
    <location>
        <begin position="320"/>
        <end position="402"/>
    </location>
</feature>
<feature type="domain" description="PPE" evidence="2">
    <location>
        <begin position="3"/>
        <end position="166"/>
    </location>
</feature>
<dbReference type="PANTHER" id="PTHR46766">
    <property type="entry name" value="GLUTAMINE-RICH PROTEIN 2"/>
    <property type="match status" value="1"/>
</dbReference>
<comment type="similarity">
    <text evidence="1">Belongs to the mycobacterial PPE family.</text>
</comment>
<reference evidence="4 5" key="1">
    <citation type="submission" date="2017-01" db="EMBL/GenBank/DDBJ databases">
        <authorList>
            <consortium name="Urmite Genomes"/>
        </authorList>
    </citation>
    <scope>NUCLEOTIDE SEQUENCE [LARGE SCALE GENOMIC DNA]</scope>
    <source>
        <strain evidence="4 5">AB57</strain>
    </source>
</reference>
<evidence type="ECO:0000259" key="3">
    <source>
        <dbReference type="Pfam" id="PF12484"/>
    </source>
</evidence>
<dbReference type="Pfam" id="PF00823">
    <property type="entry name" value="PPE"/>
    <property type="match status" value="1"/>
</dbReference>
<dbReference type="FunFam" id="1.20.1260.20:FF:000001">
    <property type="entry name" value="PPE family protein PPE41"/>
    <property type="match status" value="1"/>
</dbReference>
<keyword evidence="5" id="KW-1185">Reference proteome</keyword>
<dbReference type="InterPro" id="IPR038332">
    <property type="entry name" value="PPE_sf"/>
</dbReference>
<name>A0A2U3NZ48_9MYCO</name>
<dbReference type="AlphaFoldDB" id="A0A2U3NZ48"/>
<dbReference type="Pfam" id="PF12484">
    <property type="entry name" value="PPE-SVP"/>
    <property type="match status" value="1"/>
</dbReference>
<evidence type="ECO:0000313" key="5">
    <source>
        <dbReference type="Proteomes" id="UP000240988"/>
    </source>
</evidence>
<feature type="non-terminal residue" evidence="4">
    <location>
        <position position="1"/>
    </location>
</feature>
<dbReference type="GO" id="GO:0052572">
    <property type="term" value="P:response to host immune response"/>
    <property type="evidence" value="ECO:0007669"/>
    <property type="project" value="TreeGrafter"/>
</dbReference>
<dbReference type="Proteomes" id="UP000240988">
    <property type="component" value="Unassembled WGS sequence"/>
</dbReference>
<dbReference type="STRING" id="1841860.GCA_900157375_04592"/>
<evidence type="ECO:0000313" key="4">
    <source>
        <dbReference type="EMBL" id="SPM36748.1"/>
    </source>
</evidence>
<dbReference type="EMBL" id="FUFA01000005">
    <property type="protein sequence ID" value="SPM36748.1"/>
    <property type="molecule type" value="Genomic_DNA"/>
</dbReference>
<protein>
    <submittedName>
        <fullName evidence="4">PPE family protein</fullName>
    </submittedName>
</protein>
<dbReference type="Gene3D" id="1.20.1260.20">
    <property type="entry name" value="PPE superfamily"/>
    <property type="match status" value="1"/>
</dbReference>
<accession>A0A2U3NZ48</accession>
<evidence type="ECO:0000259" key="2">
    <source>
        <dbReference type="Pfam" id="PF00823"/>
    </source>
</evidence>
<sequence>VLNFAALPPEINSGLMYSGPGSGPMMAAAAAWDAVAAELGVASSGYHSTVTELTGAPWLGPASRTMLAAIAPHMSWLSGVADQAEQTAMMARAAAAAYETAFGMTVPPPVIAANRVRLMTLIATNFFGQNTPAIAATEAEYMEMWAQDAATMYTYAASSAAATQVPQWLPTKKATSDNGPEDQADAVANAAKTPAGNVAKTLTQSTMSTQNLTAPQVLSTNATTTSNATAATDPPWWASWLTLPTPTNPMGLNPSTFNTIRQGLQAYFAVGLGAFGWQMGQQLTFGLGSTAGGSGAWFPTPQFAGLFLGASHAGGAAAASAHLASATKIGALSVPSTWATTPVDALVDEPVTKAITVNYAAAAEGAPTNGVLQGMPMTGGARRGAAGFTHKYGFKQSVLTRPPSAG</sequence>
<proteinExistence type="inferred from homology"/>
<organism evidence="4 5">
    <name type="scientific">Mycobacterium rhizamassiliense</name>
    <dbReference type="NCBI Taxonomy" id="1841860"/>
    <lineage>
        <taxon>Bacteria</taxon>
        <taxon>Bacillati</taxon>
        <taxon>Actinomycetota</taxon>
        <taxon>Actinomycetes</taxon>
        <taxon>Mycobacteriales</taxon>
        <taxon>Mycobacteriaceae</taxon>
        <taxon>Mycobacterium</taxon>
    </lineage>
</organism>
<dbReference type="PANTHER" id="PTHR46766:SF1">
    <property type="entry name" value="GLUTAMINE-RICH PROTEIN 2"/>
    <property type="match status" value="1"/>
</dbReference>
<dbReference type="SUPFAM" id="SSF140459">
    <property type="entry name" value="PE/PPE dimer-like"/>
    <property type="match status" value="1"/>
</dbReference>